<gene>
    <name evidence="2" type="ORF">K7C98_40800</name>
</gene>
<evidence type="ECO:0000256" key="1">
    <source>
        <dbReference type="SAM" id="Phobius"/>
    </source>
</evidence>
<keyword evidence="1" id="KW-1133">Transmembrane helix</keyword>
<dbReference type="Gene3D" id="2.40.70.10">
    <property type="entry name" value="Acid Proteases"/>
    <property type="match status" value="1"/>
</dbReference>
<keyword evidence="1" id="KW-0472">Membrane</keyword>
<dbReference type="RefSeq" id="WP_224197346.1">
    <property type="nucleotide sequence ID" value="NZ_JAIRAU010000057.1"/>
</dbReference>
<dbReference type="InterPro" id="IPR021109">
    <property type="entry name" value="Peptidase_aspartic_dom_sf"/>
</dbReference>
<dbReference type="Proteomes" id="UP001139031">
    <property type="component" value="Unassembled WGS sequence"/>
</dbReference>
<keyword evidence="1" id="KW-0812">Transmembrane</keyword>
<feature type="transmembrane region" description="Helical" evidence="1">
    <location>
        <begin position="78"/>
        <end position="102"/>
    </location>
</feature>
<accession>A0ABS7U5K3</accession>
<name>A0ABS7U5K3_9BACT</name>
<dbReference type="Pfam" id="PF13650">
    <property type="entry name" value="Asp_protease_2"/>
    <property type="match status" value="1"/>
</dbReference>
<dbReference type="SUPFAM" id="SSF50630">
    <property type="entry name" value="Acid proteases"/>
    <property type="match status" value="1"/>
</dbReference>
<dbReference type="InterPro" id="IPR034122">
    <property type="entry name" value="Retropepsin-like_bacterial"/>
</dbReference>
<protein>
    <submittedName>
        <fullName evidence="2">Retropepsin-like domain-containing protein</fullName>
    </submittedName>
</protein>
<evidence type="ECO:0000313" key="3">
    <source>
        <dbReference type="Proteomes" id="UP001139031"/>
    </source>
</evidence>
<organism evidence="2 3">
    <name type="scientific">Nannocystis pusilla</name>
    <dbReference type="NCBI Taxonomy" id="889268"/>
    <lineage>
        <taxon>Bacteria</taxon>
        <taxon>Pseudomonadati</taxon>
        <taxon>Myxococcota</taxon>
        <taxon>Polyangia</taxon>
        <taxon>Nannocystales</taxon>
        <taxon>Nannocystaceae</taxon>
        <taxon>Nannocystis</taxon>
    </lineage>
</organism>
<feature type="transmembrane region" description="Helical" evidence="1">
    <location>
        <begin position="46"/>
        <end position="66"/>
    </location>
</feature>
<comment type="caution">
    <text evidence="2">The sequence shown here is derived from an EMBL/GenBank/DDBJ whole genome shotgun (WGS) entry which is preliminary data.</text>
</comment>
<proteinExistence type="predicted"/>
<reference evidence="2" key="1">
    <citation type="submission" date="2021-08" db="EMBL/GenBank/DDBJ databases">
        <authorList>
            <person name="Stevens D.C."/>
        </authorList>
    </citation>
    <scope>NUCLEOTIDE SEQUENCE</scope>
    <source>
        <strain evidence="2">DSM 53165</strain>
    </source>
</reference>
<sequence>MSASAALSSLGAFALVLASMFVVPFALWCNFSLARTAQLDARVGAAWLWLLAFIVTLGLPVALAVWKYGADSRRLSAAMMWLPLLWNLGAILLCTQVIPGLLVESLRAQGDLAGKRFGDSHKVARILSAVGNGLADRLAPPVPAPPRAGARPGEIAAVPTPVVAKAGAAPNDAIAVPFSAAGNAILMNVELEGPAGRLSLPYLFDTGASFTTVHTETAAKLGLTVPDDAPTLQFNTASGPRESRMVYLPKLRLGGIELEGLLVSVCDGCANDRSQGLLGLNVMREFLVEMDYQAERMKLLPRPHDGRANRAYDIYPAVQIEVEGSPEIWLGRIRWVLLVKNRSTVAIENVVPEVHFSDGQRMVGAAIARIEPGGSGRSLVEGKTFAEDHEKLGFTLALAEAYW</sequence>
<dbReference type="CDD" id="cd05483">
    <property type="entry name" value="retropepsin_like_bacteria"/>
    <property type="match status" value="1"/>
</dbReference>
<dbReference type="EMBL" id="JAIRAU010000057">
    <property type="protein sequence ID" value="MBZ5715607.1"/>
    <property type="molecule type" value="Genomic_DNA"/>
</dbReference>
<keyword evidence="3" id="KW-1185">Reference proteome</keyword>
<evidence type="ECO:0000313" key="2">
    <source>
        <dbReference type="EMBL" id="MBZ5715607.1"/>
    </source>
</evidence>